<reference evidence="3" key="2">
    <citation type="journal article" date="2023" name="Int. J. Mol. Sci.">
        <title>De Novo Assembly and Annotation of 11 Diverse Shrub Willow (Salix) Genomes Reveals Novel Gene Organization in Sex-Linked Regions.</title>
        <authorList>
            <person name="Hyden B."/>
            <person name="Feng K."/>
            <person name="Yates T.B."/>
            <person name="Jawdy S."/>
            <person name="Cereghino C."/>
            <person name="Smart L.B."/>
            <person name="Muchero W."/>
        </authorList>
    </citation>
    <scope>NUCLEOTIDE SEQUENCE</scope>
    <source>
        <tissue evidence="3">Shoot tip</tissue>
    </source>
</reference>
<dbReference type="InterPro" id="IPR001765">
    <property type="entry name" value="Carbonic_anhydrase"/>
</dbReference>
<comment type="caution">
    <text evidence="3">The sequence shown here is derived from an EMBL/GenBank/DDBJ whole genome shotgun (WGS) entry which is preliminary data.</text>
</comment>
<dbReference type="EC" id="4.2.1.1" evidence="2"/>
<reference evidence="3" key="1">
    <citation type="submission" date="2022-11" db="EMBL/GenBank/DDBJ databases">
        <authorList>
            <person name="Hyden B.L."/>
            <person name="Feng K."/>
            <person name="Yates T."/>
            <person name="Jawdy S."/>
            <person name="Smart L.B."/>
            <person name="Muchero W."/>
        </authorList>
    </citation>
    <scope>NUCLEOTIDE SEQUENCE</scope>
    <source>
        <tissue evidence="3">Shoot tip</tissue>
    </source>
</reference>
<dbReference type="PANTHER" id="PTHR11002:SF45">
    <property type="entry name" value="CARBONIC ANHYDRASE"/>
    <property type="match status" value="1"/>
</dbReference>
<dbReference type="AlphaFoldDB" id="A0A9Q0SSK1"/>
<organism evidence="3 4">
    <name type="scientific">Salix koriyanagi</name>
    <dbReference type="NCBI Taxonomy" id="2511006"/>
    <lineage>
        <taxon>Eukaryota</taxon>
        <taxon>Viridiplantae</taxon>
        <taxon>Streptophyta</taxon>
        <taxon>Embryophyta</taxon>
        <taxon>Tracheophyta</taxon>
        <taxon>Spermatophyta</taxon>
        <taxon>Magnoliopsida</taxon>
        <taxon>eudicotyledons</taxon>
        <taxon>Gunneridae</taxon>
        <taxon>Pentapetalae</taxon>
        <taxon>rosids</taxon>
        <taxon>fabids</taxon>
        <taxon>Malpighiales</taxon>
        <taxon>Salicaceae</taxon>
        <taxon>Saliceae</taxon>
        <taxon>Salix</taxon>
    </lineage>
</organism>
<evidence type="ECO:0000256" key="1">
    <source>
        <dbReference type="ARBA" id="ARBA00006217"/>
    </source>
</evidence>
<comment type="function">
    <text evidence="2">Reversible hydration of carbon dioxide.</text>
</comment>
<dbReference type="EMBL" id="JAPFFM010000019">
    <property type="protein sequence ID" value="KAJ6688157.1"/>
    <property type="molecule type" value="Genomic_DNA"/>
</dbReference>
<evidence type="ECO:0000256" key="2">
    <source>
        <dbReference type="RuleBase" id="RU003956"/>
    </source>
</evidence>
<accession>A0A9Q0SSK1</accession>
<sequence length="125" mass="13718">MSLPKDGSTANDFIDDWVQIGLPAKAKVKAESGHFPPHEQNRECEMEAVNLSLTNIQTYLYVREKMARKALALRGGYYDFVKGCFELWEAQLSSIPGSALLPCIRGSALCVGGEATAQAKGRVRQ</sequence>
<dbReference type="Proteomes" id="UP001151752">
    <property type="component" value="Chromosome 15W"/>
</dbReference>
<dbReference type="PANTHER" id="PTHR11002">
    <property type="entry name" value="CARBONIC ANHYDRASE"/>
    <property type="match status" value="1"/>
</dbReference>
<dbReference type="SUPFAM" id="SSF53056">
    <property type="entry name" value="beta-carbonic anhydrase, cab"/>
    <property type="match status" value="1"/>
</dbReference>
<dbReference type="GO" id="GO:0004089">
    <property type="term" value="F:carbonate dehydratase activity"/>
    <property type="evidence" value="ECO:0007669"/>
    <property type="project" value="UniProtKB-UniRule"/>
</dbReference>
<comment type="similarity">
    <text evidence="1 2">Belongs to the beta-class carbonic anhydrase family.</text>
</comment>
<keyword evidence="2" id="KW-0456">Lyase</keyword>
<dbReference type="Pfam" id="PF00484">
    <property type="entry name" value="Pro_CA"/>
    <property type="match status" value="1"/>
</dbReference>
<evidence type="ECO:0000313" key="3">
    <source>
        <dbReference type="EMBL" id="KAJ6688157.1"/>
    </source>
</evidence>
<gene>
    <name evidence="3" type="ORF">OIU74_016794</name>
</gene>
<name>A0A9Q0SSK1_9ROSI</name>
<dbReference type="Gene3D" id="3.40.1050.10">
    <property type="entry name" value="Carbonic anhydrase"/>
    <property type="match status" value="1"/>
</dbReference>
<protein>
    <recommendedName>
        <fullName evidence="2">Carbonic anhydrase</fullName>
        <ecNumber evidence="2">4.2.1.1</ecNumber>
    </recommendedName>
    <alternativeName>
        <fullName evidence="2">Carbonate dehydratase</fullName>
    </alternativeName>
</protein>
<evidence type="ECO:0000313" key="4">
    <source>
        <dbReference type="Proteomes" id="UP001151752"/>
    </source>
</evidence>
<dbReference type="GO" id="GO:0008270">
    <property type="term" value="F:zinc ion binding"/>
    <property type="evidence" value="ECO:0007669"/>
    <property type="project" value="UniProtKB-UniRule"/>
</dbReference>
<proteinExistence type="inferred from homology"/>
<keyword evidence="2" id="KW-0862">Zinc</keyword>
<keyword evidence="4" id="KW-1185">Reference proteome</keyword>
<comment type="catalytic activity">
    <reaction evidence="2">
        <text>hydrogencarbonate + H(+) = CO2 + H2O</text>
        <dbReference type="Rhea" id="RHEA:10748"/>
        <dbReference type="ChEBI" id="CHEBI:15377"/>
        <dbReference type="ChEBI" id="CHEBI:15378"/>
        <dbReference type="ChEBI" id="CHEBI:16526"/>
        <dbReference type="ChEBI" id="CHEBI:17544"/>
        <dbReference type="EC" id="4.2.1.1"/>
    </reaction>
</comment>
<dbReference type="InterPro" id="IPR036874">
    <property type="entry name" value="Carbonic_anhydrase_sf"/>
</dbReference>